<feature type="transmembrane region" description="Helical" evidence="1">
    <location>
        <begin position="56"/>
        <end position="81"/>
    </location>
</feature>
<feature type="transmembrane region" description="Helical" evidence="1">
    <location>
        <begin position="16"/>
        <end position="36"/>
    </location>
</feature>
<gene>
    <name evidence="2" type="ORF">ACFQ22_07620</name>
</gene>
<keyword evidence="1" id="KW-0812">Transmembrane</keyword>
<evidence type="ECO:0000313" key="2">
    <source>
        <dbReference type="EMBL" id="MFD1125220.1"/>
    </source>
</evidence>
<organism evidence="2 3">
    <name type="scientific">Lentilactobacillus raoultii</name>
    <dbReference type="NCBI Taxonomy" id="1987503"/>
    <lineage>
        <taxon>Bacteria</taxon>
        <taxon>Bacillati</taxon>
        <taxon>Bacillota</taxon>
        <taxon>Bacilli</taxon>
        <taxon>Lactobacillales</taxon>
        <taxon>Lactobacillaceae</taxon>
        <taxon>Lentilactobacillus</taxon>
    </lineage>
</organism>
<evidence type="ECO:0000256" key="1">
    <source>
        <dbReference type="SAM" id="Phobius"/>
    </source>
</evidence>
<reference evidence="3" key="1">
    <citation type="journal article" date="2019" name="Int. J. Syst. Evol. Microbiol.">
        <title>The Global Catalogue of Microorganisms (GCM) 10K type strain sequencing project: providing services to taxonomists for standard genome sequencing and annotation.</title>
        <authorList>
            <consortium name="The Broad Institute Genomics Platform"/>
            <consortium name="The Broad Institute Genome Sequencing Center for Infectious Disease"/>
            <person name="Wu L."/>
            <person name="Ma J."/>
        </authorList>
    </citation>
    <scope>NUCLEOTIDE SEQUENCE [LARGE SCALE GENOMIC DNA]</scope>
    <source>
        <strain evidence="3">CCUG 71848</strain>
    </source>
</reference>
<dbReference type="Proteomes" id="UP001597156">
    <property type="component" value="Unassembled WGS sequence"/>
</dbReference>
<accession>A0ABW3PSN7</accession>
<proteinExistence type="predicted"/>
<keyword evidence="1" id="KW-1133">Transmembrane helix</keyword>
<evidence type="ECO:0000313" key="3">
    <source>
        <dbReference type="Proteomes" id="UP001597156"/>
    </source>
</evidence>
<name>A0ABW3PSN7_9LACO</name>
<dbReference type="RefSeq" id="WP_121978140.1">
    <property type="nucleotide sequence ID" value="NZ_JBHTLH010000019.1"/>
</dbReference>
<keyword evidence="3" id="KW-1185">Reference proteome</keyword>
<dbReference type="EMBL" id="JBHTLH010000019">
    <property type="protein sequence ID" value="MFD1125220.1"/>
    <property type="molecule type" value="Genomic_DNA"/>
</dbReference>
<keyword evidence="1" id="KW-0472">Membrane</keyword>
<protein>
    <submittedName>
        <fullName evidence="2">Uncharacterized protein</fullName>
    </submittedName>
</protein>
<comment type="caution">
    <text evidence="2">The sequence shown here is derived from an EMBL/GenBank/DDBJ whole genome shotgun (WGS) entry which is preliminary data.</text>
</comment>
<sequence length="90" mass="9931">MGFTSANAIAERITEAFIYAITFLICAVIGNLPLYLTINQIGINTHDPMEISWNSVIAWPTWLFGLMLIFIAAVGSLNVVLVNREFSPAE</sequence>